<reference evidence="1 2" key="1">
    <citation type="submission" date="2018-09" db="EMBL/GenBank/DDBJ databases">
        <authorList>
            <person name="Le Fleche-Mateos A."/>
        </authorList>
    </citation>
    <scope>NUCLEOTIDE SEQUENCE [LARGE SCALE GENOMIC DNA]</scope>
    <source>
        <strain evidence="1 2">DSM 27399</strain>
    </source>
</reference>
<evidence type="ECO:0000313" key="1">
    <source>
        <dbReference type="EMBL" id="RJT47251.1"/>
    </source>
</evidence>
<accession>A0A419NEP5</accession>
<dbReference type="EMBL" id="RAHH01000002">
    <property type="protein sequence ID" value="RJT47251.1"/>
    <property type="molecule type" value="Genomic_DNA"/>
</dbReference>
<sequence length="158" mass="18035">MAIPYPDWLPLAQKANKNRSSDVGFRTDQPAVGAPIYQKLTDDLKTTWTLTWLFQRGEDRAFEQWLRSPKYLDNGNQWFTMPINLGGSGIQSQELHFTSDGYPKQTSDNNGVITWSATVITRGVINSDDDYSDIIVELPPVWWSWLDEVVSRDLPESP</sequence>
<comment type="caution">
    <text evidence="1">The sequence shown here is derived from an EMBL/GenBank/DDBJ whole genome shotgun (WGS) entry which is preliminary data.</text>
</comment>
<name>A0A419NEP5_9GAMM</name>
<gene>
    <name evidence="1" type="ORF">D6C13_02490</name>
</gene>
<organism evidence="1 2">
    <name type="scientific">Rahnella woolbedingensis</name>
    <dbReference type="NCBI Taxonomy" id="1510574"/>
    <lineage>
        <taxon>Bacteria</taxon>
        <taxon>Pseudomonadati</taxon>
        <taxon>Pseudomonadota</taxon>
        <taxon>Gammaproteobacteria</taxon>
        <taxon>Enterobacterales</taxon>
        <taxon>Yersiniaceae</taxon>
        <taxon>Rahnella</taxon>
    </lineage>
</organism>
<dbReference type="AlphaFoldDB" id="A0A419NEP5"/>
<dbReference type="RefSeq" id="WP_120131260.1">
    <property type="nucleotide sequence ID" value="NZ_RAHH01000002.1"/>
</dbReference>
<dbReference type="OrthoDB" id="6469631at2"/>
<dbReference type="Proteomes" id="UP000284908">
    <property type="component" value="Unassembled WGS sequence"/>
</dbReference>
<evidence type="ECO:0000313" key="2">
    <source>
        <dbReference type="Proteomes" id="UP000284908"/>
    </source>
</evidence>
<keyword evidence="2" id="KW-1185">Reference proteome</keyword>
<protein>
    <submittedName>
        <fullName evidence="1">Uncharacterized protein</fullName>
    </submittedName>
</protein>
<proteinExistence type="predicted"/>